<protein>
    <submittedName>
        <fullName evidence="1">Uncharacterized protein</fullName>
    </submittedName>
</protein>
<sequence length="134" mass="15208">MHAFPEGIPGGNLFQLNLANRIAEKLKKTGLWHNVNAEWSHNLQTNIITATQIVFGSQIYLELFTFIPLSRMDQIQPSLFHLLELDSKTTLHPMNPRINHKYVLAIISCDDELILQSIGFNLQKLNCLGPSQKS</sequence>
<proteinExistence type="predicted"/>
<keyword evidence="2" id="KW-1185">Reference proteome</keyword>
<evidence type="ECO:0000313" key="1">
    <source>
        <dbReference type="EMBL" id="KAJ1615462.1"/>
    </source>
</evidence>
<comment type="caution">
    <text evidence="1">The sequence shown here is derived from an EMBL/GenBank/DDBJ whole genome shotgun (WGS) entry which is preliminary data.</text>
</comment>
<dbReference type="EMBL" id="JAPCXB010000001">
    <property type="protein sequence ID" value="KAJ1615462.1"/>
    <property type="molecule type" value="Genomic_DNA"/>
</dbReference>
<gene>
    <name evidence="1" type="ORF">OJ252_21</name>
</gene>
<name>A0ABQ8PE08_9CRYT</name>
<accession>A0ABQ8PE08</accession>
<dbReference type="Proteomes" id="UP001071777">
    <property type="component" value="Unassembled WGS sequence"/>
</dbReference>
<organism evidence="1 2">
    <name type="scientific">Cryptosporidium canis</name>
    <dbReference type="NCBI Taxonomy" id="195482"/>
    <lineage>
        <taxon>Eukaryota</taxon>
        <taxon>Sar</taxon>
        <taxon>Alveolata</taxon>
        <taxon>Apicomplexa</taxon>
        <taxon>Conoidasida</taxon>
        <taxon>Coccidia</taxon>
        <taxon>Eucoccidiorida</taxon>
        <taxon>Eimeriorina</taxon>
        <taxon>Cryptosporidiidae</taxon>
        <taxon>Cryptosporidium</taxon>
    </lineage>
</organism>
<evidence type="ECO:0000313" key="2">
    <source>
        <dbReference type="Proteomes" id="UP001071777"/>
    </source>
</evidence>
<reference evidence="1" key="1">
    <citation type="submission" date="2022-10" db="EMBL/GenBank/DDBJ databases">
        <title>Adaptive evolution leads to modifications in subtelomeric GC content in a zoonotic Cryptosporidium species.</title>
        <authorList>
            <person name="Li J."/>
            <person name="Feng Y."/>
            <person name="Xiao L."/>
        </authorList>
    </citation>
    <scope>NUCLEOTIDE SEQUENCE</scope>
    <source>
        <strain evidence="1">25894</strain>
    </source>
</reference>